<organism evidence="1 2">
    <name type="scientific">Plectus sambesii</name>
    <dbReference type="NCBI Taxonomy" id="2011161"/>
    <lineage>
        <taxon>Eukaryota</taxon>
        <taxon>Metazoa</taxon>
        <taxon>Ecdysozoa</taxon>
        <taxon>Nematoda</taxon>
        <taxon>Chromadorea</taxon>
        <taxon>Plectida</taxon>
        <taxon>Plectina</taxon>
        <taxon>Plectoidea</taxon>
        <taxon>Plectidae</taxon>
        <taxon>Plectus</taxon>
    </lineage>
</organism>
<protein>
    <submittedName>
        <fullName evidence="2">Endonuclease/exonuclease/phosphatase domain-containing protein</fullName>
    </submittedName>
</protein>
<dbReference type="Gene3D" id="3.60.10.10">
    <property type="entry name" value="Endonuclease/exonuclease/phosphatase"/>
    <property type="match status" value="1"/>
</dbReference>
<keyword evidence="1" id="KW-1185">Reference proteome</keyword>
<sequence length="303" mass="34801">MVSREMDLANIIKEKSNIKCDILGLSETWQQKELHTRWKDGSTVGLGVGEEQRRAYAPTSAAEDEEIERFYEELEEAMNTRCTYLIVMGDFNAKVECRKDNKAFVGPSGGERNEQGEWLVAIAESRRLFKLVEEEDWSIKDDISDDYNSLVDRLRAMRQKAELPHANHQTKQISDATKTLLEKRRQMKQDAVLTSEVRHAIEQAATDKAPRKDGIEVELLKAGGATLWAALAACFSKYMRELHVPRQWEESKTILFKKGDKELLKNYWSICLLSALYKTFTKIILNCLTTELDEQQSQEQTGF</sequence>
<dbReference type="InterPro" id="IPR036691">
    <property type="entry name" value="Endo/exonu/phosph_ase_sf"/>
</dbReference>
<dbReference type="PANTHER" id="PTHR19446">
    <property type="entry name" value="REVERSE TRANSCRIPTASES"/>
    <property type="match status" value="1"/>
</dbReference>
<reference evidence="2" key="1">
    <citation type="submission" date="2022-11" db="UniProtKB">
        <authorList>
            <consortium name="WormBaseParasite"/>
        </authorList>
    </citation>
    <scope>IDENTIFICATION</scope>
</reference>
<dbReference type="AlphaFoldDB" id="A0A914WFQ5"/>
<proteinExistence type="predicted"/>
<evidence type="ECO:0000313" key="2">
    <source>
        <dbReference type="WBParaSite" id="PSAMB.scaffold4096size15715.g23490.t1"/>
    </source>
</evidence>
<dbReference type="Proteomes" id="UP000887566">
    <property type="component" value="Unplaced"/>
</dbReference>
<name>A0A914WFQ5_9BILA</name>
<dbReference type="SUPFAM" id="SSF56219">
    <property type="entry name" value="DNase I-like"/>
    <property type="match status" value="1"/>
</dbReference>
<dbReference type="WBParaSite" id="PSAMB.scaffold4096size15715.g23490.t1">
    <property type="protein sequence ID" value="PSAMB.scaffold4096size15715.g23490.t1"/>
    <property type="gene ID" value="PSAMB.scaffold4096size15715.g23490"/>
</dbReference>
<evidence type="ECO:0000313" key="1">
    <source>
        <dbReference type="Proteomes" id="UP000887566"/>
    </source>
</evidence>
<accession>A0A914WFQ5</accession>